<evidence type="ECO:0000259" key="10">
    <source>
        <dbReference type="PROSITE" id="PS52019"/>
    </source>
</evidence>
<dbReference type="SUPFAM" id="SSF52151">
    <property type="entry name" value="FabD/lysophospholipase-like"/>
    <property type="match status" value="1"/>
</dbReference>
<dbReference type="PROSITE" id="PS52004">
    <property type="entry name" value="KS3_2"/>
    <property type="match status" value="1"/>
</dbReference>
<dbReference type="InterPro" id="IPR036291">
    <property type="entry name" value="NAD(P)-bd_dom_sf"/>
</dbReference>
<dbReference type="InterPro" id="IPR052568">
    <property type="entry name" value="PKS-FAS_Synthase"/>
</dbReference>
<keyword evidence="4" id="KW-0597">Phosphoprotein</keyword>
<dbReference type="InterPro" id="IPR001227">
    <property type="entry name" value="Ac_transferase_dom_sf"/>
</dbReference>
<evidence type="ECO:0000313" key="12">
    <source>
        <dbReference type="Proteomes" id="UP001139971"/>
    </source>
</evidence>
<dbReference type="InterPro" id="IPR032821">
    <property type="entry name" value="PKS_assoc"/>
</dbReference>
<dbReference type="PANTHER" id="PTHR43074:SF1">
    <property type="entry name" value="BETA-KETOACYL SYNTHASE FAMILY PROTEIN-RELATED"/>
    <property type="match status" value="1"/>
</dbReference>
<feature type="region of interest" description="C-terminal hotdog fold" evidence="6">
    <location>
        <begin position="1878"/>
        <end position="2018"/>
    </location>
</feature>
<feature type="region of interest" description="N-terminal hotdog fold" evidence="6">
    <location>
        <begin position="1742"/>
        <end position="1862"/>
    </location>
</feature>
<evidence type="ECO:0000256" key="7">
    <source>
        <dbReference type="SAM" id="MobiDB-lite"/>
    </source>
</evidence>
<evidence type="ECO:0000256" key="4">
    <source>
        <dbReference type="ARBA" id="ARBA00022553"/>
    </source>
</evidence>
<feature type="domain" description="Carrier" evidence="8">
    <location>
        <begin position="1075"/>
        <end position="1155"/>
    </location>
</feature>
<dbReference type="EMBL" id="JAOVZO020000014">
    <property type="protein sequence ID" value="MDC8012904.1"/>
    <property type="molecule type" value="Genomic_DNA"/>
</dbReference>
<dbReference type="InterPro" id="IPR016036">
    <property type="entry name" value="Malonyl_transacylase_ACP-bd"/>
</dbReference>
<gene>
    <name evidence="11" type="ORF">OD750_010145</name>
</gene>
<protein>
    <submittedName>
        <fullName evidence="11">SDR family oxidoreductase</fullName>
    </submittedName>
</protein>
<comment type="similarity">
    <text evidence="2">Belongs to the short-chain dehydrogenases/reductases (SDR) family.</text>
</comment>
<dbReference type="Pfam" id="PF02801">
    <property type="entry name" value="Ketoacyl-synt_C"/>
    <property type="match status" value="1"/>
</dbReference>
<dbReference type="SUPFAM" id="SSF53901">
    <property type="entry name" value="Thiolase-like"/>
    <property type="match status" value="1"/>
</dbReference>
<comment type="caution">
    <text evidence="11">The sequence shown here is derived from an EMBL/GenBank/DDBJ whole genome shotgun (WGS) entry which is preliminary data.</text>
</comment>
<dbReference type="Gene3D" id="3.40.366.10">
    <property type="entry name" value="Malonyl-Coenzyme A Acyl Carrier Protein, domain 2"/>
    <property type="match status" value="1"/>
</dbReference>
<evidence type="ECO:0000256" key="1">
    <source>
        <dbReference type="ARBA" id="ARBA00005194"/>
    </source>
</evidence>
<dbReference type="Pfam" id="PF08659">
    <property type="entry name" value="KR"/>
    <property type="match status" value="1"/>
</dbReference>
<dbReference type="InterPro" id="IPR016039">
    <property type="entry name" value="Thiolase-like"/>
</dbReference>
<feature type="compositionally biased region" description="Pro residues" evidence="7">
    <location>
        <begin position="914"/>
        <end position="946"/>
    </location>
</feature>
<comment type="pathway">
    <text evidence="1">Lipid metabolism; fatty acid biosynthesis.</text>
</comment>
<dbReference type="InterPro" id="IPR013968">
    <property type="entry name" value="PKS_KR"/>
</dbReference>
<dbReference type="InterPro" id="IPR014031">
    <property type="entry name" value="Ketoacyl_synth_C"/>
</dbReference>
<accession>A0A9X3YJX1</accession>
<sequence>MSSLKRQPIAIVGVSAIFPGSHDANGFWRDILAGKDLLTDVPSTHWRIDDYYDADPSAPDKTYARRGGFLAPMDFDALGWGIPPSTIPATDTSQLLALIAARAVLEDAAREQFETMDRSRISVILGVTSAQELLFSLVSRLQRPVWQKALRETGLPEDDVQAACARIAAQYVPWQEASFPGLLGNVVAGRIANRLGLGGTNCVTDAACASSFSAIQMAVNELQLGDSDLVISGGVDTLNDIFMYMCFSKTPALSASGDCRPFSDQADGTMLGEGLGMVALKRLNDAERDGDRIYAVLRGVGTSSDGRAKSVYAPVSAGQAVALRRAYAQAGFGPETVELVEAHGTGTKAGDAAEFEGLRSVYAEADAARTQWCALGSVKSQIGHTKAAAGAAGLFKAVMALHHRVLPPTIKADVPNPNLDLGTSPFYLNTSARPWVRDASHPRRAAVSAFGFGGSNFHLALEEYTGAAPRAERLATQSHDLVALSAPNADAMLARIALLRRSCASQIPLSSIARDSREAFDHTAALRLALVAASVDELDGRLALAHTKIADDPAVSFQLPDGTSYGVGAPDGALALLFPGQGSQYAGMGAAAAMQFDAARAVWDRAADLRIHDVAFGRSTDALTHTENAQPALGLASIALLAVLRELGVEGAMTAGHSFGEIVALHAAGVVDEADALRIARRRGELMRDAAASGSGAMCALACSIERARALIGPSLAIANHNAPEQVVVSGPLEAIAALETQGIAAKRLPVAAAFHSAQVEPACAPFGAFLAGIDFAAPRVPVYANAHAAPYDGDVGTILAQQIAQPVRFVETIDAMYAAGARCFVEVGPGTVLKGLVGAILGKRAHRAIALDRKHRSDPGKNDLEPLLAGLAQLVAAGHVTRVSALFADVRVPAPPAKHKHGIAISGTNVGKPYPPADPSQLPAPNPPRANPSPSNPAPSNPPRAEPASVVEVRTVNPEQPLSPAWLAAFQEAQQQTANAHAAYQRALSDSHMQYLKLAESAINGLTALLGAAPPAVGAASVAPALPQIAPAQIAAPMPAPMPMPAPVIVAAPAPVAPPVPVVVAAPVAVAAPAPSTDLAALLLAVVADKTGYPAEMINLDMDLEADLGVDSIKRVEILSAVQAHGTVAAQADRTKLSGMHTLRQIAEYLQGGAPVATPVAAPVAMPAAAPVDDIAGILLGVVAEKTGYPVEMLNLAMDIEADLGIDSIKRVEILAAMTERVPGIAKDGARPPALHTLADIVAYLGAAPATAPAAAPGAEVPKAKSLRRAELGRFVTELMPAPAAGFAAPGLVGGEPVFVLGAAGLDAAVATALRTHGVDARAVDALPDGAKRCVYLGGLRGVDDATQAMAVNREAFVVAQRLAAVDDALFVTVQDTGGHFGLRNADARRAWLAGLPALVKTAALEWPRATLKSIDVERGTRDDAALAEAIADELLRGGGEIEVALPAAGGRYTLQSVARAVRPSVAAIDTGDVVVVSGGARGVTAGCIVAWAKQCKARFVLLGRTPLADEPADCAGAVDEAALKRIVLARGASLTPNELSREVDRIVGAREIRATLAAIQAHGAQARYESVAVDDAAALAATLDRVRREWGPVAGVVHAAGVLADRRIADKTLAQFDLVFGTKVGGLHALLDATAADPLKLLCVFSSVSARCGNTGQSDYAMANEVLAKVVAAQARKRPGLRAKSLGWGPWEGGMVSPELKARFAELGVPMIPLDTGAAMFADEMRDSRAADIELVLGGEPRGEALLMDGVEARVQGVELVVSRASHAFLEGHAVKGTPVVPVVLVAEWMARAARSFRPGLALASLHELKVLKGIRLGGFDNGGDRCRIEATPLPSERGAQLMMTVRDARGTLNYSARAELLPEPPKVRREAPALALDAWSGESIYPELLFHRKQFELIDEVHGISDEGIGATVRGVDAAGWNGERWSLDVAALDGGLQIAALHGRRMLGGQTLPTAIGELRHFGAEPVAGPITATAYVRKVGTSDTTTDIVLTDKSGKRYAEMIGVQNHALPNGA</sequence>
<evidence type="ECO:0000259" key="8">
    <source>
        <dbReference type="PROSITE" id="PS50075"/>
    </source>
</evidence>
<dbReference type="Gene3D" id="3.40.50.720">
    <property type="entry name" value="NAD(P)-binding Rossmann-like Domain"/>
    <property type="match status" value="1"/>
</dbReference>
<dbReference type="GO" id="GO:0006633">
    <property type="term" value="P:fatty acid biosynthetic process"/>
    <property type="evidence" value="ECO:0007669"/>
    <property type="project" value="InterPro"/>
</dbReference>
<evidence type="ECO:0000259" key="9">
    <source>
        <dbReference type="PROSITE" id="PS52004"/>
    </source>
</evidence>
<dbReference type="InterPro" id="IPR016035">
    <property type="entry name" value="Acyl_Trfase/lysoPLipase"/>
</dbReference>
<keyword evidence="3" id="KW-0596">Phosphopantetheine</keyword>
<evidence type="ECO:0000313" key="11">
    <source>
        <dbReference type="EMBL" id="MDC8012904.1"/>
    </source>
</evidence>
<dbReference type="Gene3D" id="3.40.47.10">
    <property type="match status" value="1"/>
</dbReference>
<keyword evidence="12" id="KW-1185">Reference proteome</keyword>
<dbReference type="PROSITE" id="PS00606">
    <property type="entry name" value="KS3_1"/>
    <property type="match status" value="1"/>
</dbReference>
<dbReference type="Gene3D" id="3.10.129.110">
    <property type="entry name" value="Polyketide synthase dehydratase"/>
    <property type="match status" value="1"/>
</dbReference>
<dbReference type="Pfam" id="PF00550">
    <property type="entry name" value="PP-binding"/>
    <property type="match status" value="2"/>
</dbReference>
<dbReference type="InterPro" id="IPR049900">
    <property type="entry name" value="PKS_mFAS_DH"/>
</dbReference>
<dbReference type="PANTHER" id="PTHR43074">
    <property type="entry name" value="OMEGA-3 POLYUNSATURATED FATTY ACID SYNTHASE PFAB-RELATED"/>
    <property type="match status" value="1"/>
</dbReference>
<name>A0A9X3YJX1_9GAMM</name>
<dbReference type="RefSeq" id="WP_263545318.1">
    <property type="nucleotide sequence ID" value="NZ_JAOVZO020000014.1"/>
</dbReference>
<evidence type="ECO:0000256" key="2">
    <source>
        <dbReference type="ARBA" id="ARBA00006484"/>
    </source>
</evidence>
<feature type="domain" description="PKS/mFAS DH" evidence="10">
    <location>
        <begin position="1742"/>
        <end position="2018"/>
    </location>
</feature>
<dbReference type="PROSITE" id="PS50075">
    <property type="entry name" value="CARRIER"/>
    <property type="match status" value="1"/>
</dbReference>
<dbReference type="SMART" id="SM00827">
    <property type="entry name" value="PKS_AT"/>
    <property type="match status" value="1"/>
</dbReference>
<reference evidence="11" key="1">
    <citation type="submission" date="2023-02" db="EMBL/GenBank/DDBJ databases">
        <title>Tahibacter soli sp. nov. isolated from soil.</title>
        <authorList>
            <person name="Baek J.H."/>
            <person name="Lee J.K."/>
            <person name="Choi D.G."/>
            <person name="Jeon C.O."/>
        </authorList>
    </citation>
    <scope>NUCLEOTIDE SEQUENCE</scope>
    <source>
        <strain evidence="11">BL</strain>
    </source>
</reference>
<dbReference type="InterPro" id="IPR036736">
    <property type="entry name" value="ACP-like_sf"/>
</dbReference>
<dbReference type="InterPro" id="IPR018201">
    <property type="entry name" value="Ketoacyl_synth_AS"/>
</dbReference>
<dbReference type="InterPro" id="IPR014043">
    <property type="entry name" value="Acyl_transferase_dom"/>
</dbReference>
<dbReference type="CDD" id="cd08953">
    <property type="entry name" value="KR_2_SDR_x"/>
    <property type="match status" value="1"/>
</dbReference>
<dbReference type="InterPro" id="IPR009081">
    <property type="entry name" value="PP-bd_ACP"/>
</dbReference>
<dbReference type="SMART" id="SM00825">
    <property type="entry name" value="PKS_KS"/>
    <property type="match status" value="1"/>
</dbReference>
<dbReference type="SMART" id="SM00822">
    <property type="entry name" value="PKS_KR"/>
    <property type="match status" value="1"/>
</dbReference>
<dbReference type="GO" id="GO:0004315">
    <property type="term" value="F:3-oxoacyl-[acyl-carrier-protein] synthase activity"/>
    <property type="evidence" value="ECO:0007669"/>
    <property type="project" value="InterPro"/>
</dbReference>
<keyword evidence="5" id="KW-0808">Transferase</keyword>
<dbReference type="Proteomes" id="UP001139971">
    <property type="component" value="Unassembled WGS sequence"/>
</dbReference>
<dbReference type="Pfam" id="PF00698">
    <property type="entry name" value="Acyl_transf_1"/>
    <property type="match status" value="1"/>
</dbReference>
<dbReference type="InterPro" id="IPR014030">
    <property type="entry name" value="Ketoacyl_synth_N"/>
</dbReference>
<dbReference type="PROSITE" id="PS52019">
    <property type="entry name" value="PKS_MFAS_DH"/>
    <property type="match status" value="1"/>
</dbReference>
<evidence type="ECO:0000256" key="3">
    <source>
        <dbReference type="ARBA" id="ARBA00022450"/>
    </source>
</evidence>
<proteinExistence type="inferred from homology"/>
<dbReference type="Gene3D" id="1.10.1200.10">
    <property type="entry name" value="ACP-like"/>
    <property type="match status" value="2"/>
</dbReference>
<dbReference type="SUPFAM" id="SSF51735">
    <property type="entry name" value="NAD(P)-binding Rossmann-fold domains"/>
    <property type="match status" value="2"/>
</dbReference>
<dbReference type="Pfam" id="PF00109">
    <property type="entry name" value="ketoacyl-synt"/>
    <property type="match status" value="1"/>
</dbReference>
<feature type="region of interest" description="Disordered" evidence="7">
    <location>
        <begin position="898"/>
        <end position="950"/>
    </location>
</feature>
<dbReference type="InterPro" id="IPR057326">
    <property type="entry name" value="KR_dom"/>
</dbReference>
<dbReference type="Pfam" id="PF16197">
    <property type="entry name" value="KAsynt_C_assoc"/>
    <property type="match status" value="1"/>
</dbReference>
<dbReference type="CDD" id="cd00833">
    <property type="entry name" value="PKS"/>
    <property type="match status" value="1"/>
</dbReference>
<organism evidence="11 12">
    <name type="scientific">Tahibacter soli</name>
    <dbReference type="NCBI Taxonomy" id="2983605"/>
    <lineage>
        <taxon>Bacteria</taxon>
        <taxon>Pseudomonadati</taxon>
        <taxon>Pseudomonadota</taxon>
        <taxon>Gammaproteobacteria</taxon>
        <taxon>Lysobacterales</taxon>
        <taxon>Rhodanobacteraceae</taxon>
        <taxon>Tahibacter</taxon>
    </lineage>
</organism>
<feature type="domain" description="Ketosynthase family 3 (KS3)" evidence="9">
    <location>
        <begin position="6"/>
        <end position="463"/>
    </location>
</feature>
<dbReference type="InterPro" id="IPR042104">
    <property type="entry name" value="PKS_dehydratase_sf"/>
</dbReference>
<dbReference type="SUPFAM" id="SSF55048">
    <property type="entry name" value="Probable ACP-binding domain of malonyl-CoA ACP transacylase"/>
    <property type="match status" value="1"/>
</dbReference>
<evidence type="ECO:0000256" key="5">
    <source>
        <dbReference type="ARBA" id="ARBA00022679"/>
    </source>
</evidence>
<evidence type="ECO:0000256" key="6">
    <source>
        <dbReference type="PROSITE-ProRule" id="PRU01363"/>
    </source>
</evidence>
<dbReference type="InterPro" id="IPR020841">
    <property type="entry name" value="PKS_Beta-ketoAc_synthase_dom"/>
</dbReference>
<feature type="active site" description="Proton acceptor; for dehydratase activity" evidence="6">
    <location>
        <position position="1775"/>
    </location>
</feature>
<feature type="active site" description="Proton donor; for dehydratase activity" evidence="6">
    <location>
        <position position="1937"/>
    </location>
</feature>
<dbReference type="Gene3D" id="3.30.70.250">
    <property type="entry name" value="Malonyl-CoA ACP transacylase, ACP-binding"/>
    <property type="match status" value="1"/>
</dbReference>
<dbReference type="SUPFAM" id="SSF47336">
    <property type="entry name" value="ACP-like"/>
    <property type="match status" value="2"/>
</dbReference>